<name>A0A521FIX7_9FLAO</name>
<dbReference type="Proteomes" id="UP000316916">
    <property type="component" value="Unassembled WGS sequence"/>
</dbReference>
<organism evidence="1 2">
    <name type="scientific">Chryseobacterium rhizoplanae</name>
    <dbReference type="NCBI Taxonomy" id="1609531"/>
    <lineage>
        <taxon>Bacteria</taxon>
        <taxon>Pseudomonadati</taxon>
        <taxon>Bacteroidota</taxon>
        <taxon>Flavobacteriia</taxon>
        <taxon>Flavobacteriales</taxon>
        <taxon>Weeksellaceae</taxon>
        <taxon>Chryseobacterium group</taxon>
        <taxon>Chryseobacterium</taxon>
    </lineage>
</organism>
<protein>
    <submittedName>
        <fullName evidence="1">Uncharacterized protein</fullName>
    </submittedName>
</protein>
<evidence type="ECO:0000313" key="2">
    <source>
        <dbReference type="Proteomes" id="UP000316916"/>
    </source>
</evidence>
<proteinExistence type="predicted"/>
<reference evidence="1 2" key="1">
    <citation type="submission" date="2017-05" db="EMBL/GenBank/DDBJ databases">
        <authorList>
            <person name="Varghese N."/>
            <person name="Submissions S."/>
        </authorList>
    </citation>
    <scope>NUCLEOTIDE SEQUENCE [LARGE SCALE GENOMIC DNA]</scope>
    <source>
        <strain evidence="1 2">DSM 29371</strain>
    </source>
</reference>
<dbReference type="EMBL" id="FXTC01000015">
    <property type="protein sequence ID" value="SMO95530.1"/>
    <property type="molecule type" value="Genomic_DNA"/>
</dbReference>
<accession>A0A521FIX7</accession>
<dbReference type="RefSeq" id="WP_167498917.1">
    <property type="nucleotide sequence ID" value="NZ_FXTC01000015.1"/>
</dbReference>
<sequence length="51" mass="6234">MLLVNELPIMECDLKNSYSVKYEDKYVFQNEKWLIKERIGYFVMIELRTIS</sequence>
<dbReference type="AlphaFoldDB" id="A0A521FIX7"/>
<keyword evidence="2" id="KW-1185">Reference proteome</keyword>
<gene>
    <name evidence="1" type="ORF">SAMN06265171_11547</name>
</gene>
<evidence type="ECO:0000313" key="1">
    <source>
        <dbReference type="EMBL" id="SMO95530.1"/>
    </source>
</evidence>